<name>A0ABW6F603_9ACTN</name>
<sequence>MAARPDEHLDDRLGAEAGVPSRRLYGARPRDLSADKQLAGAAR</sequence>
<dbReference type="EMBL" id="JBHXKZ010000018">
    <property type="protein sequence ID" value="MFD4825069.1"/>
    <property type="molecule type" value="Genomic_DNA"/>
</dbReference>
<evidence type="ECO:0000313" key="3">
    <source>
        <dbReference type="Proteomes" id="UP001598352"/>
    </source>
</evidence>
<gene>
    <name evidence="2" type="ORF">ACFWOQ_21070</name>
</gene>
<evidence type="ECO:0000313" key="2">
    <source>
        <dbReference type="EMBL" id="MFD4825069.1"/>
    </source>
</evidence>
<evidence type="ECO:0000256" key="1">
    <source>
        <dbReference type="SAM" id="MobiDB-lite"/>
    </source>
</evidence>
<feature type="compositionally biased region" description="Basic and acidic residues" evidence="1">
    <location>
        <begin position="1"/>
        <end position="14"/>
    </location>
</feature>
<dbReference type="RefSeq" id="WP_382775028.1">
    <property type="nucleotide sequence ID" value="NZ_JBHXKZ010000018.1"/>
</dbReference>
<comment type="caution">
    <text evidence="2">The sequence shown here is derived from an EMBL/GenBank/DDBJ whole genome shotgun (WGS) entry which is preliminary data.</text>
</comment>
<feature type="region of interest" description="Disordered" evidence="1">
    <location>
        <begin position="1"/>
        <end position="43"/>
    </location>
</feature>
<protein>
    <submittedName>
        <fullName evidence="2">Uncharacterized protein</fullName>
    </submittedName>
</protein>
<accession>A0ABW6F603</accession>
<dbReference type="Proteomes" id="UP001598352">
    <property type="component" value="Unassembled WGS sequence"/>
</dbReference>
<proteinExistence type="predicted"/>
<keyword evidence="3" id="KW-1185">Reference proteome</keyword>
<organism evidence="2 3">
    <name type="scientific">Streptomyces rubiginosohelvolus</name>
    <dbReference type="NCBI Taxonomy" id="67362"/>
    <lineage>
        <taxon>Bacteria</taxon>
        <taxon>Bacillati</taxon>
        <taxon>Actinomycetota</taxon>
        <taxon>Actinomycetes</taxon>
        <taxon>Kitasatosporales</taxon>
        <taxon>Streptomycetaceae</taxon>
        <taxon>Streptomyces</taxon>
    </lineage>
</organism>
<reference evidence="2 3" key="1">
    <citation type="submission" date="2024-09" db="EMBL/GenBank/DDBJ databases">
        <title>The Natural Products Discovery Center: Release of the First 8490 Sequenced Strains for Exploring Actinobacteria Biosynthetic Diversity.</title>
        <authorList>
            <person name="Kalkreuter E."/>
            <person name="Kautsar S.A."/>
            <person name="Yang D."/>
            <person name="Bader C.D."/>
            <person name="Teijaro C.N."/>
            <person name="Fluegel L."/>
            <person name="Davis C.M."/>
            <person name="Simpson J.R."/>
            <person name="Lauterbach L."/>
            <person name="Steele A.D."/>
            <person name="Gui C."/>
            <person name="Meng S."/>
            <person name="Li G."/>
            <person name="Viehrig K."/>
            <person name="Ye F."/>
            <person name="Su P."/>
            <person name="Kiefer A.F."/>
            <person name="Nichols A."/>
            <person name="Cepeda A.J."/>
            <person name="Yan W."/>
            <person name="Fan B."/>
            <person name="Jiang Y."/>
            <person name="Adhikari A."/>
            <person name="Zheng C.-J."/>
            <person name="Schuster L."/>
            <person name="Cowan T.M."/>
            <person name="Smanski M.J."/>
            <person name="Chevrette M.G."/>
            <person name="De Carvalho L.P.S."/>
            <person name="Shen B."/>
        </authorList>
    </citation>
    <scope>NUCLEOTIDE SEQUENCE [LARGE SCALE GENOMIC DNA]</scope>
    <source>
        <strain evidence="2 3">NPDC058428</strain>
    </source>
</reference>